<sequence>MGIAGVEEREATSVGRAFEAFRSAADGLVEVVEAGGCDALDDGGFVRFLQELERVRNGLALVDHRAVRDVEARNLPAKLTQPNVTAVLSWALRLSRGEAARRVRAAEALGVRVAMTGEASEPLRPALAGVQRAGMASPEQLDVCVRALAKVEHRGFDPADLEAADGLLAQFAVVFPPRELRTLAEQVVERIDPDGTRPQEDLNQDRRHLAFTRLRDGMWSVEGRLTGPVGAKLRAVLGPLAKPRLATVVLDDGREVQQDDPRHHGQRTHDALEEVCDRLLRSGTLPDAGGTPATVIVTIPEGDLVARRRWGVSSDGTVMSAETVVDLAGEAEVYPTVVSPTGVVLQLGRTRRLATPGQTVALVARDGGCSFPGCDRPPEWCERHHVTAWVDGGATDLENLTLLCAWHHHNFAGRGWTCLMVDGLPAWVPPRWVDPDQRPLRNVRVLARQRGEVLRR</sequence>
<evidence type="ECO:0000313" key="4">
    <source>
        <dbReference type="Proteomes" id="UP001500767"/>
    </source>
</evidence>
<evidence type="ECO:0000313" key="3">
    <source>
        <dbReference type="EMBL" id="GAA3554207.1"/>
    </source>
</evidence>
<dbReference type="InterPro" id="IPR003615">
    <property type="entry name" value="HNH_nuc"/>
</dbReference>
<dbReference type="Pfam" id="PF02720">
    <property type="entry name" value="DUF222"/>
    <property type="match status" value="1"/>
</dbReference>
<comment type="similarity">
    <text evidence="1">Belongs to the Rv1128c/1148c/1588c/1702c/1945/3466 family.</text>
</comment>
<dbReference type="Pfam" id="PF01844">
    <property type="entry name" value="HNH"/>
    <property type="match status" value="1"/>
</dbReference>
<dbReference type="EMBL" id="BAAAYR010000001">
    <property type="protein sequence ID" value="GAA3554207.1"/>
    <property type="molecule type" value="Genomic_DNA"/>
</dbReference>
<feature type="domain" description="HNH nuclease" evidence="2">
    <location>
        <begin position="357"/>
        <end position="410"/>
    </location>
</feature>
<keyword evidence="3" id="KW-0255">Endonuclease</keyword>
<dbReference type="InterPro" id="IPR002711">
    <property type="entry name" value="HNH"/>
</dbReference>
<dbReference type="GO" id="GO:0004519">
    <property type="term" value="F:endonuclease activity"/>
    <property type="evidence" value="ECO:0007669"/>
    <property type="project" value="UniProtKB-KW"/>
</dbReference>
<dbReference type="SMART" id="SM00507">
    <property type="entry name" value="HNHc"/>
    <property type="match status" value="1"/>
</dbReference>
<dbReference type="Proteomes" id="UP001500767">
    <property type="component" value="Unassembled WGS sequence"/>
</dbReference>
<evidence type="ECO:0000259" key="2">
    <source>
        <dbReference type="SMART" id="SM00507"/>
    </source>
</evidence>
<dbReference type="InterPro" id="IPR003870">
    <property type="entry name" value="DUF222"/>
</dbReference>
<organism evidence="3 4">
    <name type="scientific">Microlunatus spumicola</name>
    <dbReference type="NCBI Taxonomy" id="81499"/>
    <lineage>
        <taxon>Bacteria</taxon>
        <taxon>Bacillati</taxon>
        <taxon>Actinomycetota</taxon>
        <taxon>Actinomycetes</taxon>
        <taxon>Propionibacteriales</taxon>
        <taxon>Propionibacteriaceae</taxon>
        <taxon>Microlunatus</taxon>
    </lineage>
</organism>
<proteinExistence type="inferred from homology"/>
<protein>
    <submittedName>
        <fullName evidence="3">HNH endonuclease signature motif containing protein</fullName>
    </submittedName>
</protein>
<dbReference type="RefSeq" id="WP_204912240.1">
    <property type="nucleotide sequence ID" value="NZ_BAAAYR010000001.1"/>
</dbReference>
<name>A0ABP6WNF7_9ACTN</name>
<dbReference type="CDD" id="cd00085">
    <property type="entry name" value="HNHc"/>
    <property type="match status" value="1"/>
</dbReference>
<keyword evidence="3" id="KW-0540">Nuclease</keyword>
<accession>A0ABP6WNF7</accession>
<dbReference type="Gene3D" id="1.10.30.50">
    <property type="match status" value="1"/>
</dbReference>
<keyword evidence="3" id="KW-0378">Hydrolase</keyword>
<keyword evidence="4" id="KW-1185">Reference proteome</keyword>
<gene>
    <name evidence="3" type="ORF">GCM10022197_06670</name>
</gene>
<reference evidence="4" key="1">
    <citation type="journal article" date="2019" name="Int. J. Syst. Evol. Microbiol.">
        <title>The Global Catalogue of Microorganisms (GCM) 10K type strain sequencing project: providing services to taxonomists for standard genome sequencing and annotation.</title>
        <authorList>
            <consortium name="The Broad Institute Genomics Platform"/>
            <consortium name="The Broad Institute Genome Sequencing Center for Infectious Disease"/>
            <person name="Wu L."/>
            <person name="Ma J."/>
        </authorList>
    </citation>
    <scope>NUCLEOTIDE SEQUENCE [LARGE SCALE GENOMIC DNA]</scope>
    <source>
        <strain evidence="4">JCM 16540</strain>
    </source>
</reference>
<evidence type="ECO:0000256" key="1">
    <source>
        <dbReference type="ARBA" id="ARBA00023450"/>
    </source>
</evidence>
<comment type="caution">
    <text evidence="3">The sequence shown here is derived from an EMBL/GenBank/DDBJ whole genome shotgun (WGS) entry which is preliminary data.</text>
</comment>